<dbReference type="AlphaFoldDB" id="A0A7N1A8A0"/>
<evidence type="ECO:0000256" key="1">
    <source>
        <dbReference type="SAM" id="SignalP"/>
    </source>
</evidence>
<keyword evidence="1" id="KW-0732">Signal</keyword>
<proteinExistence type="predicted"/>
<keyword evidence="3" id="KW-1185">Reference proteome</keyword>
<name>A0A7N1A8A0_KALFE</name>
<evidence type="ECO:0000313" key="3">
    <source>
        <dbReference type="Proteomes" id="UP000594263"/>
    </source>
</evidence>
<organism evidence="2 3">
    <name type="scientific">Kalanchoe fedtschenkoi</name>
    <name type="common">Lavender scallops</name>
    <name type="synonym">South American air plant</name>
    <dbReference type="NCBI Taxonomy" id="63787"/>
    <lineage>
        <taxon>Eukaryota</taxon>
        <taxon>Viridiplantae</taxon>
        <taxon>Streptophyta</taxon>
        <taxon>Embryophyta</taxon>
        <taxon>Tracheophyta</taxon>
        <taxon>Spermatophyta</taxon>
        <taxon>Magnoliopsida</taxon>
        <taxon>eudicotyledons</taxon>
        <taxon>Gunneridae</taxon>
        <taxon>Pentapetalae</taxon>
        <taxon>Saxifragales</taxon>
        <taxon>Crassulaceae</taxon>
        <taxon>Kalanchoe</taxon>
    </lineage>
</organism>
<protein>
    <submittedName>
        <fullName evidence="2">Uncharacterized protein</fullName>
    </submittedName>
</protein>
<feature type="signal peptide" evidence="1">
    <location>
        <begin position="1"/>
        <end position="27"/>
    </location>
</feature>
<dbReference type="Proteomes" id="UP000594263">
    <property type="component" value="Unplaced"/>
</dbReference>
<evidence type="ECO:0000313" key="2">
    <source>
        <dbReference type="EnsemblPlants" id="Kaladp0395s0009.1.v1.1.CDS.1"/>
    </source>
</evidence>
<dbReference type="EnsemblPlants" id="Kaladp0395s0009.1.v1.1">
    <property type="protein sequence ID" value="Kaladp0395s0009.1.v1.1.CDS.1"/>
    <property type="gene ID" value="Kaladp0395s0009.v1.1"/>
</dbReference>
<reference evidence="2" key="1">
    <citation type="submission" date="2021-01" db="UniProtKB">
        <authorList>
            <consortium name="EnsemblPlants"/>
        </authorList>
    </citation>
    <scope>IDENTIFICATION</scope>
</reference>
<sequence length="56" mass="6374">MACHNLIWFNHLSCLLGTVCFMSTVHSFIHEQFCSLSCLVATIHAVKDLNTMIIFM</sequence>
<dbReference type="Gramene" id="Kaladp0395s0009.1.v1.1">
    <property type="protein sequence ID" value="Kaladp0395s0009.1.v1.1.CDS.1"/>
    <property type="gene ID" value="Kaladp0395s0009.v1.1"/>
</dbReference>
<accession>A0A7N1A8A0</accession>
<feature type="chain" id="PRO_5029573076" evidence="1">
    <location>
        <begin position="28"/>
        <end position="56"/>
    </location>
</feature>